<accession>A0A0E9RW71</accession>
<reference evidence="1" key="1">
    <citation type="submission" date="2014-11" db="EMBL/GenBank/DDBJ databases">
        <authorList>
            <person name="Amaro Gonzalez C."/>
        </authorList>
    </citation>
    <scope>NUCLEOTIDE SEQUENCE</scope>
</reference>
<reference evidence="1" key="2">
    <citation type="journal article" date="2015" name="Fish Shellfish Immunol.">
        <title>Early steps in the European eel (Anguilla anguilla)-Vibrio vulnificus interaction in the gills: Role of the RtxA13 toxin.</title>
        <authorList>
            <person name="Callol A."/>
            <person name="Pajuelo D."/>
            <person name="Ebbesson L."/>
            <person name="Teles M."/>
            <person name="MacKenzie S."/>
            <person name="Amaro C."/>
        </authorList>
    </citation>
    <scope>NUCLEOTIDE SEQUENCE</scope>
</reference>
<organism evidence="1">
    <name type="scientific">Anguilla anguilla</name>
    <name type="common">European freshwater eel</name>
    <name type="synonym">Muraena anguilla</name>
    <dbReference type="NCBI Taxonomy" id="7936"/>
    <lineage>
        <taxon>Eukaryota</taxon>
        <taxon>Metazoa</taxon>
        <taxon>Chordata</taxon>
        <taxon>Craniata</taxon>
        <taxon>Vertebrata</taxon>
        <taxon>Euteleostomi</taxon>
        <taxon>Actinopterygii</taxon>
        <taxon>Neopterygii</taxon>
        <taxon>Teleostei</taxon>
        <taxon>Anguilliformes</taxon>
        <taxon>Anguillidae</taxon>
        <taxon>Anguilla</taxon>
    </lineage>
</organism>
<protein>
    <submittedName>
        <fullName evidence="1">Uncharacterized protein</fullName>
    </submittedName>
</protein>
<evidence type="ECO:0000313" key="1">
    <source>
        <dbReference type="EMBL" id="JAH32665.1"/>
    </source>
</evidence>
<sequence>MTVLNALHSGCATSKMHLVLGWKINTGDRRQHQFQKGTFSLIEDRGLVKMMPCTDSVKAEWDFFVELNKKKKKNKKSTT</sequence>
<dbReference type="AlphaFoldDB" id="A0A0E9RW71"/>
<proteinExistence type="predicted"/>
<dbReference type="EMBL" id="GBXM01075912">
    <property type="protein sequence ID" value="JAH32665.1"/>
    <property type="molecule type" value="Transcribed_RNA"/>
</dbReference>
<name>A0A0E9RW71_ANGAN</name>